<name>B1ZDG5_METPB</name>
<reference evidence="1" key="1">
    <citation type="submission" date="2008-04" db="EMBL/GenBank/DDBJ databases">
        <title>Complete sequence of chromosome of Methylobacterium populi BJ001.</title>
        <authorList>
            <consortium name="US DOE Joint Genome Institute"/>
            <person name="Copeland A."/>
            <person name="Lucas S."/>
            <person name="Lapidus A."/>
            <person name="Glavina del Rio T."/>
            <person name="Dalin E."/>
            <person name="Tice H."/>
            <person name="Bruce D."/>
            <person name="Goodwin L."/>
            <person name="Pitluck S."/>
            <person name="Chertkov O."/>
            <person name="Brettin T."/>
            <person name="Detter J.C."/>
            <person name="Han C."/>
            <person name="Kuske C.R."/>
            <person name="Schmutz J."/>
            <person name="Larimer F."/>
            <person name="Land M."/>
            <person name="Hauser L."/>
            <person name="Kyrpides N."/>
            <person name="Mikhailova N."/>
            <person name="Marx C."/>
            <person name="Richardson P."/>
        </authorList>
    </citation>
    <scope>NUCLEOTIDE SEQUENCE [LARGE SCALE GENOMIC DNA]</scope>
    <source>
        <strain evidence="1">BJ001</strain>
    </source>
</reference>
<dbReference type="eggNOG" id="ENOG5032YRW">
    <property type="taxonomic scope" value="Bacteria"/>
</dbReference>
<evidence type="ECO:0000313" key="2">
    <source>
        <dbReference type="Proteomes" id="UP000007136"/>
    </source>
</evidence>
<dbReference type="KEGG" id="mpo:Mpop_1338"/>
<protein>
    <recommendedName>
        <fullName evidence="3">Pyocin activator protein PrtN</fullName>
    </recommendedName>
</protein>
<evidence type="ECO:0000313" key="1">
    <source>
        <dbReference type="EMBL" id="ACB79508.1"/>
    </source>
</evidence>
<dbReference type="EMBL" id="CP001029">
    <property type="protein sequence ID" value="ACB79508.1"/>
    <property type="molecule type" value="Genomic_DNA"/>
</dbReference>
<dbReference type="GO" id="GO:0006355">
    <property type="term" value="P:regulation of DNA-templated transcription"/>
    <property type="evidence" value="ECO:0007669"/>
    <property type="project" value="InterPro"/>
</dbReference>
<dbReference type="Proteomes" id="UP000007136">
    <property type="component" value="Chromosome"/>
</dbReference>
<dbReference type="HOGENOM" id="CLU_165465_0_1_5"/>
<dbReference type="AlphaFoldDB" id="B1ZDG5"/>
<dbReference type="InterPro" id="IPR020518">
    <property type="entry name" value="Tscrpt_reg_PrtN"/>
</dbReference>
<sequence length="95" mass="10580">MECTTLKTVFLLMAQYDARAVIPIEWVARDFFSHLTADNLVRKISAGAIALPLVRMEDSVRSAKGISLLDLAAYIDRRVEAARKECRQLTGQGGR</sequence>
<organism evidence="1 2">
    <name type="scientific">Methylorubrum populi (strain ATCC BAA-705 / NCIMB 13946 / BJ001)</name>
    <name type="common">Methylobacterium populi</name>
    <dbReference type="NCBI Taxonomy" id="441620"/>
    <lineage>
        <taxon>Bacteria</taxon>
        <taxon>Pseudomonadati</taxon>
        <taxon>Pseudomonadota</taxon>
        <taxon>Alphaproteobacteria</taxon>
        <taxon>Hyphomicrobiales</taxon>
        <taxon>Methylobacteriaceae</taxon>
        <taxon>Methylorubrum</taxon>
    </lineage>
</organism>
<dbReference type="STRING" id="441620.Mpop_1338"/>
<dbReference type="Pfam" id="PF11112">
    <property type="entry name" value="PyocinActivator"/>
    <property type="match status" value="1"/>
</dbReference>
<gene>
    <name evidence="1" type="ordered locus">Mpop_1338</name>
</gene>
<evidence type="ECO:0008006" key="3">
    <source>
        <dbReference type="Google" id="ProtNLM"/>
    </source>
</evidence>
<accession>B1ZDG5</accession>
<proteinExistence type="predicted"/>